<dbReference type="GO" id="GO:0008017">
    <property type="term" value="F:microtubule binding"/>
    <property type="evidence" value="ECO:0007669"/>
    <property type="project" value="TreeGrafter"/>
</dbReference>
<feature type="compositionally biased region" description="Basic residues" evidence="14">
    <location>
        <begin position="767"/>
        <end position="782"/>
    </location>
</feature>
<feature type="compositionally biased region" description="Basic and acidic residues" evidence="14">
    <location>
        <begin position="472"/>
        <end position="481"/>
    </location>
</feature>
<feature type="compositionally biased region" description="Polar residues" evidence="14">
    <location>
        <begin position="561"/>
        <end position="576"/>
    </location>
</feature>
<sequence length="1270" mass="143258">MAQISATDSRDISVDPLTLEEILTVFNNPINEEQAWAVCHQCAHYFSVETARRTFRDLYTHGIRSVRIKKDGNVIIDATEVVLSKGQQVRRRNSVTGKDIKVVTESDAIQALGVVIYHALDYGLQESEERHLSRDLEHLLEVMINPDEEDDDELQSACDEGIEKDAKEGYSFTDIIVLCSQHLSNEQNISQHYKAVCKALVAEAEELLTFLNRISSGKKQLKKVVQDEDQSRLDELQRSDWARLWVQIMKELRRGVRLKAVEHITTPTEYELTPFEILLDDIKSRRYTLNKVMVNGDIPTKVKKDAHAVILDFIRSRPPLHPAKKRILNSPPKVELQPREQILQEIRSQPKLKSVRERRIVETSRTKLNNEDDEECPQPVRKVIKPDFTLFLDSFDESENDNDSSLGSSQSSISSPSPEKDSVRWRRAVVRDVATSDRHCTVERRHSIMVCESPQVFPSTHSVTSPQPVDATDNKSHESRGKLRRSAPVSKSRACVNDVRQKRLSLPLHGIHEEDSVEHKTLHDPACGFNSVSEENEVCEEYVFDRSKGLRMPITRSHYQSLQRSATITESVGGTQSMSKSKSSSGIREKPRPMVRARSSVDLKPTVLVRARNVPRSQSSDEVSMRQRDSELSKPESSEDMAARPRPKPAPRKSISKGSPVLARQNAQPESKEESPESSKSAVISESENKTTSKRPSSEVEVKVRRKSSESVSISDLENSGEKVRRSSRHSDRSPSRRSDKSPRRHAAEGSGEDSSSRRHRESSPSSRRHRDSSSSRKHHRESQHGSESPRRHGREGRDESSHSEIVNSEEQSSHRRRHRRSSNEDAASENKDSDKFLRQSKDRVPLRRSTRVSEDNQSEESNTTDRKSKCDSELSTGRESPKPEVRARRSLQLTNSVEGDNLTDPSTTSPQPVASSEPVQRRSLPQTVSRAQSHRNFYRHSTDFSGSRAVVPEVSLASTTTTPANRGINLGRYRKEAEELLKPIHQEERNPGIQEKVEERSPERPKFSELNVSDLLHVSVGPVFGAASTNGVPTSTSPDSDSAKKLAHPIECLSLTLEEVTHIRQVLTKAELETLITNHEMYNLVSKGKVCFTCKLVKFSMFGQWGTRCKICKRNVCNNCLRKMNIPTEHFQNIPVHTLSPIPLSPETLDLLKVYERTGSVPHTPSSERKTQQILEEPAARRTSLQRSHTIGSGSAPTLPNKNLLRGPQMSVCCDCKTMIMEIIRASRTSIALIHKGQEAQPSPTKEEERGEGLNLSTLSLNIKQFFNK</sequence>
<comment type="similarity">
    <text evidence="4">Belongs to the spire family.</text>
</comment>
<keyword evidence="7" id="KW-0963">Cytoplasm</keyword>
<feature type="compositionally biased region" description="Polar residues" evidence="14">
    <location>
        <begin position="456"/>
        <end position="467"/>
    </location>
</feature>
<feature type="compositionally biased region" description="Basic and acidic residues" evidence="14">
    <location>
        <begin position="720"/>
        <end position="748"/>
    </location>
</feature>
<dbReference type="Gene3D" id="1.10.510.10">
    <property type="entry name" value="Transferase(Phosphotransferase) domain 1"/>
    <property type="match status" value="1"/>
</dbReference>
<dbReference type="SUPFAM" id="SSF57903">
    <property type="entry name" value="FYVE/PHD zinc finger"/>
    <property type="match status" value="1"/>
</dbReference>
<feature type="compositionally biased region" description="Basic and acidic residues" evidence="14">
    <location>
        <begin position="864"/>
        <end position="873"/>
    </location>
</feature>
<name>A0A8W8KKQ0_MAGGI</name>
<evidence type="ECO:0000256" key="3">
    <source>
        <dbReference type="ARBA" id="ARBA00004413"/>
    </source>
</evidence>
<reference evidence="16" key="1">
    <citation type="submission" date="2022-08" db="UniProtKB">
        <authorList>
            <consortium name="EnsemblMetazoa"/>
        </authorList>
    </citation>
    <scope>IDENTIFICATION</scope>
    <source>
        <strain evidence="16">05x7-T-G4-1.051#20</strain>
    </source>
</reference>
<dbReference type="GO" id="GO:0005886">
    <property type="term" value="C:plasma membrane"/>
    <property type="evidence" value="ECO:0007669"/>
    <property type="project" value="UniProtKB-SubCell"/>
</dbReference>
<feature type="compositionally biased region" description="Basic and acidic residues" evidence="14">
    <location>
        <begin position="687"/>
        <end position="709"/>
    </location>
</feature>
<evidence type="ECO:0000256" key="14">
    <source>
        <dbReference type="SAM" id="MobiDB-lite"/>
    </source>
</evidence>
<comment type="subcellular location">
    <subcellularLocation>
        <location evidence="3">Cell membrane</location>
        <topology evidence="3">Peripheral membrane protein</topology>
        <orientation evidence="3">Cytoplasmic side</orientation>
    </subcellularLocation>
    <subcellularLocation>
        <location evidence="2">Cytoplasm</location>
        <location evidence="2">Cytoskeleton</location>
    </subcellularLocation>
    <subcellularLocation>
        <location evidence="1">Cytoplasmic vesicle membrane</location>
        <topology evidence="1">Peripheral membrane protein</topology>
        <orientation evidence="1">Cytoplasmic side</orientation>
    </subcellularLocation>
</comment>
<keyword evidence="9" id="KW-0653">Protein transport</keyword>
<evidence type="ECO:0000256" key="9">
    <source>
        <dbReference type="ARBA" id="ARBA00022927"/>
    </source>
</evidence>
<dbReference type="GO" id="GO:0030041">
    <property type="term" value="P:actin filament polymerization"/>
    <property type="evidence" value="ECO:0007669"/>
    <property type="project" value="TreeGrafter"/>
</dbReference>
<dbReference type="InterPro" id="IPR011011">
    <property type="entry name" value="Znf_FYVE_PHD"/>
</dbReference>
<evidence type="ECO:0000313" key="16">
    <source>
        <dbReference type="EnsemblMetazoa" id="G23896.6:cds"/>
    </source>
</evidence>
<dbReference type="PROSITE" id="PS51377">
    <property type="entry name" value="KIND"/>
    <property type="match status" value="1"/>
</dbReference>
<feature type="compositionally biased region" description="Basic residues" evidence="14">
    <location>
        <begin position="645"/>
        <end position="655"/>
    </location>
</feature>
<proteinExistence type="inferred from homology"/>
<evidence type="ECO:0000256" key="8">
    <source>
        <dbReference type="ARBA" id="ARBA00022737"/>
    </source>
</evidence>
<feature type="domain" description="KIND" evidence="15">
    <location>
        <begin position="17"/>
        <end position="207"/>
    </location>
</feature>
<keyword evidence="12" id="KW-0206">Cytoskeleton</keyword>
<feature type="compositionally biased region" description="Basic and acidic residues" evidence="14">
    <location>
        <begin position="829"/>
        <end position="846"/>
    </location>
</feature>
<feature type="compositionally biased region" description="Basic and acidic residues" evidence="14">
    <location>
        <begin position="783"/>
        <end position="803"/>
    </location>
</feature>
<evidence type="ECO:0000313" key="17">
    <source>
        <dbReference type="Proteomes" id="UP000005408"/>
    </source>
</evidence>
<evidence type="ECO:0000259" key="15">
    <source>
        <dbReference type="PROSITE" id="PS51377"/>
    </source>
</evidence>
<keyword evidence="17" id="KW-1185">Reference proteome</keyword>
<feature type="compositionally biased region" description="Low complexity" evidence="14">
    <location>
        <begin position="403"/>
        <end position="417"/>
    </location>
</feature>
<dbReference type="EnsemblMetazoa" id="G23896.6">
    <property type="protein sequence ID" value="G23896.6:cds"/>
    <property type="gene ID" value="G23896"/>
</dbReference>
<evidence type="ECO:0000256" key="13">
    <source>
        <dbReference type="ARBA" id="ARBA00023329"/>
    </source>
</evidence>
<dbReference type="GO" id="GO:0051639">
    <property type="term" value="P:actin filament network formation"/>
    <property type="evidence" value="ECO:0007669"/>
    <property type="project" value="TreeGrafter"/>
</dbReference>
<dbReference type="GO" id="GO:0045010">
    <property type="term" value="P:actin nucleation"/>
    <property type="evidence" value="ECO:0007669"/>
    <property type="project" value="InterPro"/>
</dbReference>
<evidence type="ECO:0000256" key="6">
    <source>
        <dbReference type="ARBA" id="ARBA00022475"/>
    </source>
</evidence>
<evidence type="ECO:0000256" key="7">
    <source>
        <dbReference type="ARBA" id="ARBA00022490"/>
    </source>
</evidence>
<evidence type="ECO:0000256" key="1">
    <source>
        <dbReference type="ARBA" id="ARBA00004180"/>
    </source>
</evidence>
<evidence type="ECO:0000256" key="12">
    <source>
        <dbReference type="ARBA" id="ARBA00023212"/>
    </source>
</evidence>
<evidence type="ECO:0000256" key="5">
    <source>
        <dbReference type="ARBA" id="ARBA00022448"/>
    </source>
</evidence>
<evidence type="ECO:0000256" key="4">
    <source>
        <dbReference type="ARBA" id="ARBA00010956"/>
    </source>
</evidence>
<dbReference type="CDD" id="cd22065">
    <property type="entry name" value="WH2_Spire_1-2_r1"/>
    <property type="match status" value="1"/>
</dbReference>
<feature type="region of interest" description="Disordered" evidence="14">
    <location>
        <begin position="1160"/>
        <end position="1204"/>
    </location>
</feature>
<dbReference type="PANTHER" id="PTHR21345:SF3">
    <property type="entry name" value="PROTEIN SPIRE"/>
    <property type="match status" value="1"/>
</dbReference>
<dbReference type="PANTHER" id="PTHR21345">
    <property type="entry name" value="SPIRE"/>
    <property type="match status" value="1"/>
</dbReference>
<dbReference type="GO" id="GO:0015031">
    <property type="term" value="P:protein transport"/>
    <property type="evidence" value="ECO:0007669"/>
    <property type="project" value="UniProtKB-KW"/>
</dbReference>
<dbReference type="GO" id="GO:0030659">
    <property type="term" value="C:cytoplasmic vesicle membrane"/>
    <property type="evidence" value="ECO:0007669"/>
    <property type="project" value="UniProtKB-SubCell"/>
</dbReference>
<feature type="compositionally biased region" description="Basic and acidic residues" evidence="14">
    <location>
        <begin position="623"/>
        <end position="643"/>
    </location>
</feature>
<evidence type="ECO:0000256" key="10">
    <source>
        <dbReference type="ARBA" id="ARBA00023136"/>
    </source>
</evidence>
<dbReference type="AlphaFoldDB" id="A0A8W8KKQ0"/>
<evidence type="ECO:0000256" key="11">
    <source>
        <dbReference type="ARBA" id="ARBA00023203"/>
    </source>
</evidence>
<keyword evidence="10" id="KW-0472">Membrane</keyword>
<dbReference type="Proteomes" id="UP000005408">
    <property type="component" value="Unassembled WGS sequence"/>
</dbReference>
<feature type="compositionally biased region" description="Polar residues" evidence="14">
    <location>
        <begin position="892"/>
        <end position="932"/>
    </location>
</feature>
<keyword evidence="8" id="KW-0677">Repeat</keyword>
<dbReference type="GO" id="GO:0005856">
    <property type="term" value="C:cytoskeleton"/>
    <property type="evidence" value="ECO:0007669"/>
    <property type="project" value="UniProtKB-SubCell"/>
</dbReference>
<dbReference type="InterPro" id="IPR029901">
    <property type="entry name" value="Spire"/>
</dbReference>
<keyword evidence="11" id="KW-0009">Actin-binding</keyword>
<dbReference type="GO" id="GO:0040038">
    <property type="term" value="P:polar body extrusion after meiotic divisions"/>
    <property type="evidence" value="ECO:0007669"/>
    <property type="project" value="TreeGrafter"/>
</dbReference>
<dbReference type="GO" id="GO:0048193">
    <property type="term" value="P:Golgi vesicle transport"/>
    <property type="evidence" value="ECO:0007669"/>
    <property type="project" value="TreeGrafter"/>
</dbReference>
<dbReference type="InterPro" id="IPR011019">
    <property type="entry name" value="KIND_dom"/>
</dbReference>
<organism evidence="16 17">
    <name type="scientific">Magallana gigas</name>
    <name type="common">Pacific oyster</name>
    <name type="synonym">Crassostrea gigas</name>
    <dbReference type="NCBI Taxonomy" id="29159"/>
    <lineage>
        <taxon>Eukaryota</taxon>
        <taxon>Metazoa</taxon>
        <taxon>Spiralia</taxon>
        <taxon>Lophotrochozoa</taxon>
        <taxon>Mollusca</taxon>
        <taxon>Bivalvia</taxon>
        <taxon>Autobranchia</taxon>
        <taxon>Pteriomorphia</taxon>
        <taxon>Ostreida</taxon>
        <taxon>Ostreoidea</taxon>
        <taxon>Ostreidae</taxon>
        <taxon>Magallana</taxon>
    </lineage>
</organism>
<feature type="region of interest" description="Disordered" evidence="14">
    <location>
        <begin position="456"/>
        <end position="493"/>
    </location>
</feature>
<protein>
    <recommendedName>
        <fullName evidence="15">KIND domain-containing protein</fullName>
    </recommendedName>
</protein>
<feature type="region of interest" description="Disordered" evidence="14">
    <location>
        <begin position="399"/>
        <end position="424"/>
    </location>
</feature>
<feature type="region of interest" description="Disordered" evidence="14">
    <location>
        <begin position="561"/>
        <end position="937"/>
    </location>
</feature>
<evidence type="ECO:0000256" key="2">
    <source>
        <dbReference type="ARBA" id="ARBA00004245"/>
    </source>
</evidence>
<accession>A0A8W8KKQ0</accession>
<dbReference type="GO" id="GO:0036089">
    <property type="term" value="P:cleavage furrow formation"/>
    <property type="evidence" value="ECO:0007669"/>
    <property type="project" value="TreeGrafter"/>
</dbReference>
<dbReference type="Pfam" id="PF16474">
    <property type="entry name" value="KIND"/>
    <property type="match status" value="1"/>
</dbReference>
<keyword evidence="13" id="KW-0968">Cytoplasmic vesicle</keyword>
<keyword evidence="5" id="KW-0813">Transport</keyword>
<dbReference type="GO" id="GO:0003779">
    <property type="term" value="F:actin binding"/>
    <property type="evidence" value="ECO:0007669"/>
    <property type="project" value="UniProtKB-KW"/>
</dbReference>
<keyword evidence="6" id="KW-1003">Cell membrane</keyword>
<dbReference type="SMART" id="SM00750">
    <property type="entry name" value="KIND"/>
    <property type="match status" value="1"/>
</dbReference>
<feature type="compositionally biased region" description="Polar residues" evidence="14">
    <location>
        <begin position="1184"/>
        <end position="1202"/>
    </location>
</feature>
<dbReference type="GO" id="GO:0051295">
    <property type="term" value="P:establishment of meiotic spindle localization"/>
    <property type="evidence" value="ECO:0007669"/>
    <property type="project" value="TreeGrafter"/>
</dbReference>
<dbReference type="GO" id="GO:0005938">
    <property type="term" value="C:cell cortex"/>
    <property type="evidence" value="ECO:0007669"/>
    <property type="project" value="TreeGrafter"/>
</dbReference>